<dbReference type="Gene3D" id="4.10.280.10">
    <property type="entry name" value="Helix-loop-helix DNA-binding domain"/>
    <property type="match status" value="1"/>
</dbReference>
<feature type="region of interest" description="Disordered" evidence="1">
    <location>
        <begin position="112"/>
        <end position="209"/>
    </location>
</feature>
<evidence type="ECO:0000256" key="1">
    <source>
        <dbReference type="SAM" id="MobiDB-lite"/>
    </source>
</evidence>
<dbReference type="InParanoid" id="A9UPK1"/>
<dbReference type="InterPro" id="IPR035965">
    <property type="entry name" value="PAS-like_dom_sf"/>
</dbReference>
<reference evidence="3 4" key="1">
    <citation type="journal article" date="2008" name="Nature">
        <title>The genome of the choanoflagellate Monosiga brevicollis and the origin of metazoans.</title>
        <authorList>
            <consortium name="JGI Sequencing"/>
            <person name="King N."/>
            <person name="Westbrook M.J."/>
            <person name="Young S.L."/>
            <person name="Kuo A."/>
            <person name="Abedin M."/>
            <person name="Chapman J."/>
            <person name="Fairclough S."/>
            <person name="Hellsten U."/>
            <person name="Isogai Y."/>
            <person name="Letunic I."/>
            <person name="Marr M."/>
            <person name="Pincus D."/>
            <person name="Putnam N."/>
            <person name="Rokas A."/>
            <person name="Wright K.J."/>
            <person name="Zuzow R."/>
            <person name="Dirks W."/>
            <person name="Good M."/>
            <person name="Goodstein D."/>
            <person name="Lemons D."/>
            <person name="Li W."/>
            <person name="Lyons J.B."/>
            <person name="Morris A."/>
            <person name="Nichols S."/>
            <person name="Richter D.J."/>
            <person name="Salamov A."/>
            <person name="Bork P."/>
            <person name="Lim W.A."/>
            <person name="Manning G."/>
            <person name="Miller W.T."/>
            <person name="McGinnis W."/>
            <person name="Shapiro H."/>
            <person name="Tjian R."/>
            <person name="Grigoriev I.V."/>
            <person name="Rokhsar D."/>
        </authorList>
    </citation>
    <scope>NUCLEOTIDE SEQUENCE [LARGE SCALE GENOMIC DNA]</scope>
    <source>
        <strain evidence="4">MX1 / ATCC 50154</strain>
    </source>
</reference>
<feature type="compositionally biased region" description="Polar residues" evidence="1">
    <location>
        <begin position="155"/>
        <end position="181"/>
    </location>
</feature>
<sequence>MVLEDASVVARTASSDDGHSEDDALGASKRTKLLADDEEGELQRRLQHRKTEADRRKRINDALRDLRRLTGTPSSTERSTVLMLAVRLIEKQQAQIDLLEQRLVNANANVNAKSASPAAQTNPAASPVTTTTTTPTTMSAATTAALASGPASGGHTPSSAVPSPDTVGSNDTCDSFSSFTVPSHHHSNQDATTTAVATTTSTTTSNAATHEQFDLGDSWLLAMDTTTDTRAGDTRSHPAPEALLALDAIGMPSDAATAAALGAAASPGVMADLGAIAASGSDMSDWDFNLNLNFDLASDMRHLNSDPLPSRFTDQAQAATGGAVPASLDQDTQCATQGCASLTLNVSPHCSLNRPTAAIRTGELLQYASLGHPPLNSYNLPNHLCVFLLSTSGIILDCNDACLRLFELDRDSFLGGFVGGLNLFMDHNIDLEGRRALIHGNKHTCCSVKRVRRRRSGQVMWVRKTLRRKGMIPESAFGPMTRYAFGMIEPVQPPADGKPYVIDDPSFVIPGPEHPLSEESLIRKAYQSS</sequence>
<dbReference type="InterPro" id="IPR036638">
    <property type="entry name" value="HLH_DNA-bd_sf"/>
</dbReference>
<dbReference type="SUPFAM" id="SSF55785">
    <property type="entry name" value="PYP-like sensor domain (PAS domain)"/>
    <property type="match status" value="1"/>
</dbReference>
<evidence type="ECO:0000259" key="2">
    <source>
        <dbReference type="PROSITE" id="PS50888"/>
    </source>
</evidence>
<dbReference type="EMBL" id="CH991543">
    <property type="protein sequence ID" value="EDQ92883.1"/>
    <property type="molecule type" value="Genomic_DNA"/>
</dbReference>
<feature type="compositionally biased region" description="Low complexity" evidence="1">
    <location>
        <begin position="191"/>
        <end position="209"/>
    </location>
</feature>
<name>A9UPK1_MONBE</name>
<feature type="region of interest" description="Disordered" evidence="1">
    <location>
        <begin position="1"/>
        <end position="56"/>
    </location>
</feature>
<evidence type="ECO:0000313" key="4">
    <source>
        <dbReference type="Proteomes" id="UP000001357"/>
    </source>
</evidence>
<feature type="compositionally biased region" description="Basic and acidic residues" evidence="1">
    <location>
        <begin position="41"/>
        <end position="56"/>
    </location>
</feature>
<dbReference type="InterPro" id="IPR011598">
    <property type="entry name" value="bHLH_dom"/>
</dbReference>
<organism evidence="3 4">
    <name type="scientific">Monosiga brevicollis</name>
    <name type="common">Choanoflagellate</name>
    <dbReference type="NCBI Taxonomy" id="81824"/>
    <lineage>
        <taxon>Eukaryota</taxon>
        <taxon>Choanoflagellata</taxon>
        <taxon>Craspedida</taxon>
        <taxon>Salpingoecidae</taxon>
        <taxon>Monosiga</taxon>
    </lineage>
</organism>
<dbReference type="PROSITE" id="PS50888">
    <property type="entry name" value="BHLH"/>
    <property type="match status" value="1"/>
</dbReference>
<dbReference type="SUPFAM" id="SSF47459">
    <property type="entry name" value="HLH, helix-loop-helix DNA-binding domain"/>
    <property type="match status" value="1"/>
</dbReference>
<protein>
    <recommendedName>
        <fullName evidence="2">BHLH domain-containing protein</fullName>
    </recommendedName>
</protein>
<feature type="domain" description="BHLH" evidence="2">
    <location>
        <begin position="43"/>
        <end position="92"/>
    </location>
</feature>
<keyword evidence="4" id="KW-1185">Reference proteome</keyword>
<accession>A9UPK1</accession>
<dbReference type="GO" id="GO:0046983">
    <property type="term" value="F:protein dimerization activity"/>
    <property type="evidence" value="ECO:0007669"/>
    <property type="project" value="InterPro"/>
</dbReference>
<proteinExistence type="predicted"/>
<dbReference type="KEGG" id="mbr:MONBRDRAFT_22099"/>
<gene>
    <name evidence="3" type="primary">Mb_HLH_6</name>
    <name evidence="3" type="ORF">MONBRDRAFT_22099</name>
</gene>
<dbReference type="Proteomes" id="UP000001357">
    <property type="component" value="Unassembled WGS sequence"/>
</dbReference>
<dbReference type="RefSeq" id="XP_001742645.1">
    <property type="nucleotide sequence ID" value="XM_001742593.1"/>
</dbReference>
<dbReference type="GeneID" id="5887773"/>
<feature type="compositionally biased region" description="Low complexity" evidence="1">
    <location>
        <begin position="112"/>
        <end position="150"/>
    </location>
</feature>
<dbReference type="AlphaFoldDB" id="A9UPK1"/>
<evidence type="ECO:0000313" key="3">
    <source>
        <dbReference type="EMBL" id="EDQ92883.1"/>
    </source>
</evidence>